<keyword evidence="1" id="KW-0812">Transmembrane</keyword>
<dbReference type="Proteomes" id="UP000480178">
    <property type="component" value="Chromosome"/>
</dbReference>
<dbReference type="InterPro" id="IPR025714">
    <property type="entry name" value="Methyltranfer_dom"/>
</dbReference>
<dbReference type="CDD" id="cd02440">
    <property type="entry name" value="AdoMet_MTases"/>
    <property type="match status" value="1"/>
</dbReference>
<dbReference type="Gene3D" id="3.40.50.150">
    <property type="entry name" value="Vaccinia Virus protein VP39"/>
    <property type="match status" value="1"/>
</dbReference>
<dbReference type="EMBL" id="CP048222">
    <property type="protein sequence ID" value="QHT66863.1"/>
    <property type="molecule type" value="Genomic_DNA"/>
</dbReference>
<dbReference type="GO" id="GO:0008168">
    <property type="term" value="F:methyltransferase activity"/>
    <property type="evidence" value="ECO:0007669"/>
    <property type="project" value="UniProtKB-KW"/>
</dbReference>
<protein>
    <submittedName>
        <fullName evidence="3">Class I SAM-dependent methyltransferase</fullName>
    </submittedName>
</protein>
<dbReference type="KEGG" id="rhoz:GXP67_09430"/>
<keyword evidence="3" id="KW-0489">Methyltransferase</keyword>
<dbReference type="AlphaFoldDB" id="A0A6C0GGF3"/>
<evidence type="ECO:0000313" key="3">
    <source>
        <dbReference type="EMBL" id="QHT66863.1"/>
    </source>
</evidence>
<dbReference type="InterPro" id="IPR029063">
    <property type="entry name" value="SAM-dependent_MTases_sf"/>
</dbReference>
<dbReference type="PANTHER" id="PTHR43861">
    <property type="entry name" value="TRANS-ACONITATE 2-METHYLTRANSFERASE-RELATED"/>
    <property type="match status" value="1"/>
</dbReference>
<feature type="domain" description="Methyltransferase" evidence="2">
    <location>
        <begin position="51"/>
        <end position="158"/>
    </location>
</feature>
<proteinExistence type="predicted"/>
<feature type="transmembrane region" description="Helical" evidence="1">
    <location>
        <begin position="229"/>
        <end position="251"/>
    </location>
</feature>
<evidence type="ECO:0000256" key="1">
    <source>
        <dbReference type="SAM" id="Phobius"/>
    </source>
</evidence>
<name>A0A6C0GGF3_9BACT</name>
<keyword evidence="3" id="KW-0808">Transferase</keyword>
<sequence>MRYEPVKKRLARFFGKSSLLRILFYKVLDLLLLRAWHIHREIKSWAIGKTDKHVHILDAGAGFGQHTYYLAKMSPKWSVLGIDVKTEHVCDCNRFFHHTEKRNVLFKTEDLKTFQQPDTFDLVLSVDVMEYIEEDCKVLKNMHASLKEDGMLLLTVPSDKGGSGVSKPGEKPFIEEHIRTGYSIEEMKRKLKKVGFKKIDIKYTYGRPGSRSWLLSLKYPMLMLGTSKYMYTVLPFYYLLIFPLCFLLNYLDVTRQHKTGTSILVKAWK</sequence>
<dbReference type="GO" id="GO:0032259">
    <property type="term" value="P:methylation"/>
    <property type="evidence" value="ECO:0007669"/>
    <property type="project" value="UniProtKB-KW"/>
</dbReference>
<accession>A0A6C0GGF3</accession>
<keyword evidence="1" id="KW-1133">Transmembrane helix</keyword>
<keyword evidence="1" id="KW-0472">Membrane</keyword>
<organism evidence="3 4">
    <name type="scientific">Rhodocytophaga rosea</name>
    <dbReference type="NCBI Taxonomy" id="2704465"/>
    <lineage>
        <taxon>Bacteria</taxon>
        <taxon>Pseudomonadati</taxon>
        <taxon>Bacteroidota</taxon>
        <taxon>Cytophagia</taxon>
        <taxon>Cytophagales</taxon>
        <taxon>Rhodocytophagaceae</taxon>
        <taxon>Rhodocytophaga</taxon>
    </lineage>
</organism>
<dbReference type="SUPFAM" id="SSF53335">
    <property type="entry name" value="S-adenosyl-L-methionine-dependent methyltransferases"/>
    <property type="match status" value="1"/>
</dbReference>
<evidence type="ECO:0000259" key="2">
    <source>
        <dbReference type="Pfam" id="PF13847"/>
    </source>
</evidence>
<evidence type="ECO:0000313" key="4">
    <source>
        <dbReference type="Proteomes" id="UP000480178"/>
    </source>
</evidence>
<dbReference type="Pfam" id="PF13847">
    <property type="entry name" value="Methyltransf_31"/>
    <property type="match status" value="1"/>
</dbReference>
<keyword evidence="4" id="KW-1185">Reference proteome</keyword>
<gene>
    <name evidence="3" type="ORF">GXP67_09430</name>
</gene>
<dbReference type="RefSeq" id="WP_162442915.1">
    <property type="nucleotide sequence ID" value="NZ_CP048222.1"/>
</dbReference>
<reference evidence="3 4" key="1">
    <citation type="submission" date="2020-01" db="EMBL/GenBank/DDBJ databases">
        <authorList>
            <person name="Kim M.K."/>
        </authorList>
    </citation>
    <scope>NUCLEOTIDE SEQUENCE [LARGE SCALE GENOMIC DNA]</scope>
    <source>
        <strain evidence="3 4">172606-1</strain>
    </source>
</reference>